<comment type="catalytic activity">
    <reaction evidence="2">
        <text>chorismate = prephenate</text>
        <dbReference type="Rhea" id="RHEA:13897"/>
        <dbReference type="ChEBI" id="CHEBI:29748"/>
        <dbReference type="ChEBI" id="CHEBI:29934"/>
        <dbReference type="EC" id="5.4.99.5"/>
    </reaction>
</comment>
<dbReference type="CDD" id="cd02185">
    <property type="entry name" value="AroH"/>
    <property type="match status" value="1"/>
</dbReference>
<dbReference type="SUPFAM" id="SSF55298">
    <property type="entry name" value="YjgF-like"/>
    <property type="match status" value="1"/>
</dbReference>
<organism evidence="3 4">
    <name type="scientific">Halobacillus salinarum</name>
    <dbReference type="NCBI Taxonomy" id="2932257"/>
    <lineage>
        <taxon>Bacteria</taxon>
        <taxon>Bacillati</taxon>
        <taxon>Bacillota</taxon>
        <taxon>Bacilli</taxon>
        <taxon>Bacillales</taxon>
        <taxon>Bacillaceae</taxon>
        <taxon>Halobacillus</taxon>
    </lineage>
</organism>
<dbReference type="PIRSF" id="PIRSF005965">
    <property type="entry name" value="Chor_mut_AroH"/>
    <property type="match status" value="1"/>
</dbReference>
<dbReference type="EMBL" id="CP095073">
    <property type="protein sequence ID" value="UOQ42714.1"/>
    <property type="molecule type" value="Genomic_DNA"/>
</dbReference>
<dbReference type="EC" id="5.4.99.5" evidence="1 2"/>
<evidence type="ECO:0000313" key="3">
    <source>
        <dbReference type="EMBL" id="UOQ42714.1"/>
    </source>
</evidence>
<evidence type="ECO:0000313" key="4">
    <source>
        <dbReference type="Proteomes" id="UP000831787"/>
    </source>
</evidence>
<dbReference type="GO" id="GO:0004106">
    <property type="term" value="F:chorismate mutase activity"/>
    <property type="evidence" value="ECO:0007669"/>
    <property type="project" value="UniProtKB-EC"/>
</dbReference>
<dbReference type="NCBIfam" id="TIGR01796">
    <property type="entry name" value="CM_mono_aroH"/>
    <property type="match status" value="1"/>
</dbReference>
<evidence type="ECO:0000256" key="2">
    <source>
        <dbReference type="PROSITE-ProRule" id="PRU00514"/>
    </source>
</evidence>
<reference evidence="3 4" key="1">
    <citation type="submission" date="2022-04" db="EMBL/GenBank/DDBJ databases">
        <title>Halobacillus sp. isolated from saltern.</title>
        <authorList>
            <person name="Won M."/>
            <person name="Lee C.-M."/>
            <person name="Woen H.-Y."/>
            <person name="Kwon S.-W."/>
        </authorList>
    </citation>
    <scope>NUCLEOTIDE SEQUENCE [LARGE SCALE GENOMIC DNA]</scope>
    <source>
        <strain evidence="3 4">SSBR10-3</strain>
    </source>
</reference>
<sequence length="123" mass="14053">MIRGVRGATTVEFNDAEQIITRSFELMTELVRENNISPEEVVSVYFSATEDIDAAFPAKSLRRLQGWTYVPVMCMREINVPGSLSKCIRVMVTVETDIKQQDIVHVYHYDAEKLRPDLKSGKE</sequence>
<keyword evidence="2 3" id="KW-0413">Isomerase</keyword>
<gene>
    <name evidence="3" type="primary">aroH</name>
    <name evidence="3" type="ORF">MUN89_12110</name>
</gene>
<dbReference type="Gene3D" id="3.30.1330.40">
    <property type="entry name" value="RutC-like"/>
    <property type="match status" value="1"/>
</dbReference>
<dbReference type="RefSeq" id="WP_244708053.1">
    <property type="nucleotide sequence ID" value="NZ_CP095073.1"/>
</dbReference>
<evidence type="ECO:0000256" key="1">
    <source>
        <dbReference type="NCBIfam" id="TIGR01796"/>
    </source>
</evidence>
<name>A0ABY4EE20_9BACI</name>
<dbReference type="Pfam" id="PF07736">
    <property type="entry name" value="CM_1"/>
    <property type="match status" value="1"/>
</dbReference>
<keyword evidence="2" id="KW-0057">Aromatic amino acid biosynthesis</keyword>
<dbReference type="InterPro" id="IPR008243">
    <property type="entry name" value="Chorismate_mutase_AroH"/>
</dbReference>
<dbReference type="PROSITE" id="PS51167">
    <property type="entry name" value="CHORISMATE_MUT_1"/>
    <property type="match status" value="1"/>
</dbReference>
<keyword evidence="4" id="KW-1185">Reference proteome</keyword>
<dbReference type="PANTHER" id="PTHR21164:SF0">
    <property type="entry name" value="CHORISMATE MUTASE AROH"/>
    <property type="match status" value="1"/>
</dbReference>
<dbReference type="Proteomes" id="UP000831787">
    <property type="component" value="Chromosome"/>
</dbReference>
<dbReference type="InterPro" id="IPR035959">
    <property type="entry name" value="RutC-like_sf"/>
</dbReference>
<dbReference type="PANTHER" id="PTHR21164">
    <property type="entry name" value="CHORISMATE MUTASE"/>
    <property type="match status" value="1"/>
</dbReference>
<protein>
    <recommendedName>
        <fullName evidence="1 2">chorismate mutase</fullName>
        <ecNumber evidence="1 2">5.4.99.5</ecNumber>
    </recommendedName>
</protein>
<accession>A0ABY4EE20</accession>
<proteinExistence type="predicted"/>
<keyword evidence="2" id="KW-0028">Amino-acid biosynthesis</keyword>